<evidence type="ECO:0000256" key="1">
    <source>
        <dbReference type="SAM" id="MobiDB-lite"/>
    </source>
</evidence>
<dbReference type="SUPFAM" id="SSF56529">
    <property type="entry name" value="FAH"/>
    <property type="match status" value="1"/>
</dbReference>
<evidence type="ECO:0000313" key="3">
    <source>
        <dbReference type="Proteomes" id="UP000561181"/>
    </source>
</evidence>
<organism evidence="2 3">
    <name type="scientific">Pontixanthobacter rizhaonensis</name>
    <dbReference type="NCBI Taxonomy" id="2730337"/>
    <lineage>
        <taxon>Bacteria</taxon>
        <taxon>Pseudomonadati</taxon>
        <taxon>Pseudomonadota</taxon>
        <taxon>Alphaproteobacteria</taxon>
        <taxon>Sphingomonadales</taxon>
        <taxon>Erythrobacteraceae</taxon>
        <taxon>Pontixanthobacter</taxon>
    </lineage>
</organism>
<gene>
    <name evidence="2" type="ORF">HKD42_08145</name>
</gene>
<keyword evidence="3" id="KW-1185">Reference proteome</keyword>
<evidence type="ECO:0000313" key="2">
    <source>
        <dbReference type="EMBL" id="NMW32029.1"/>
    </source>
</evidence>
<dbReference type="EMBL" id="JABCRE010000003">
    <property type="protein sequence ID" value="NMW32029.1"/>
    <property type="molecule type" value="Genomic_DNA"/>
</dbReference>
<dbReference type="InterPro" id="IPR050772">
    <property type="entry name" value="Hydratase-Decarb/MhpD_sf"/>
</dbReference>
<dbReference type="PANTHER" id="PTHR30143">
    <property type="entry name" value="ACID HYDRATASE"/>
    <property type="match status" value="1"/>
</dbReference>
<dbReference type="AlphaFoldDB" id="A0A848QMD7"/>
<dbReference type="Proteomes" id="UP000561181">
    <property type="component" value="Unassembled WGS sequence"/>
</dbReference>
<name>A0A848QMD7_9SPHN</name>
<dbReference type="InterPro" id="IPR036663">
    <property type="entry name" value="Fumarylacetoacetase_C_sf"/>
</dbReference>
<sequence>MNKVINKILTDTPNLDSEGPQHGQGSLKSGLAGSASQISQQLLSARTTATALSDFPGSPPEHLEEAYGIQRTSLEQWPDSVAGWKVGGIPERLRNKLGADWLVGPIFDRSVKQADENESIAMPVFGGGFAAIEPELVVCLGNSRSEDRMFIGAEIASSPVPAINDHGPTAVVCDFGNNNGLLVGSEIADWQHIDEPLEVSIWINDSLITTKMLGGLAEHASPALQFCLDHAARQGRELAPGTFVSTGAITGIHEASIGARSKISFGKWGMLRLHLTQADRLTLENQSV</sequence>
<dbReference type="PANTHER" id="PTHR30143:SF0">
    <property type="entry name" value="2-KETO-4-PENTENOATE HYDRATASE"/>
    <property type="match status" value="1"/>
</dbReference>
<comment type="caution">
    <text evidence="2">The sequence shown here is derived from an EMBL/GenBank/DDBJ whole genome shotgun (WGS) entry which is preliminary data.</text>
</comment>
<reference evidence="2 3" key="1">
    <citation type="submission" date="2020-04" db="EMBL/GenBank/DDBJ databases">
        <authorList>
            <person name="Liu A."/>
        </authorList>
    </citation>
    <scope>NUCLEOTIDE SEQUENCE [LARGE SCALE GENOMIC DNA]</scope>
    <source>
        <strain evidence="2 3">RZ02</strain>
    </source>
</reference>
<protein>
    <submittedName>
        <fullName evidence="2">2-keto-4-pentenoate hydratase</fullName>
    </submittedName>
</protein>
<dbReference type="GO" id="GO:0005737">
    <property type="term" value="C:cytoplasm"/>
    <property type="evidence" value="ECO:0007669"/>
    <property type="project" value="TreeGrafter"/>
</dbReference>
<dbReference type="GO" id="GO:0008684">
    <property type="term" value="F:2-oxopent-4-enoate hydratase activity"/>
    <property type="evidence" value="ECO:0007669"/>
    <property type="project" value="TreeGrafter"/>
</dbReference>
<proteinExistence type="predicted"/>
<feature type="region of interest" description="Disordered" evidence="1">
    <location>
        <begin position="9"/>
        <end position="31"/>
    </location>
</feature>
<accession>A0A848QMD7</accession>
<dbReference type="Gene3D" id="3.90.850.10">
    <property type="entry name" value="Fumarylacetoacetase-like, C-terminal domain"/>
    <property type="match status" value="1"/>
</dbReference>
<dbReference type="RefSeq" id="WP_170012335.1">
    <property type="nucleotide sequence ID" value="NZ_JABCRE010000003.1"/>
</dbReference>